<protein>
    <submittedName>
        <fullName evidence="2">Uncharacterized protein</fullName>
    </submittedName>
</protein>
<gene>
    <name evidence="2" type="ORF">EDD18DRAFT_1053584</name>
</gene>
<reference evidence="2" key="1">
    <citation type="submission" date="2023-06" db="EMBL/GenBank/DDBJ databases">
        <authorList>
            <consortium name="Lawrence Berkeley National Laboratory"/>
            <person name="Ahrendt S."/>
            <person name="Sahu N."/>
            <person name="Indic B."/>
            <person name="Wong-Bajracharya J."/>
            <person name="Merenyi Z."/>
            <person name="Ke H.-M."/>
            <person name="Monk M."/>
            <person name="Kocsube S."/>
            <person name="Drula E."/>
            <person name="Lipzen A."/>
            <person name="Balint B."/>
            <person name="Henrissat B."/>
            <person name="Andreopoulos B."/>
            <person name="Martin F.M."/>
            <person name="Harder C.B."/>
            <person name="Rigling D."/>
            <person name="Ford K.L."/>
            <person name="Foster G.D."/>
            <person name="Pangilinan J."/>
            <person name="Papanicolaou A."/>
            <person name="Barry K."/>
            <person name="LaButti K."/>
            <person name="Viragh M."/>
            <person name="Koriabine M."/>
            <person name="Yan M."/>
            <person name="Riley R."/>
            <person name="Champramary S."/>
            <person name="Plett K.L."/>
            <person name="Tsai I.J."/>
            <person name="Slot J."/>
            <person name="Sipos G."/>
            <person name="Plett J."/>
            <person name="Nagy L.G."/>
            <person name="Grigoriev I.V."/>
        </authorList>
    </citation>
    <scope>NUCLEOTIDE SEQUENCE</scope>
    <source>
        <strain evidence="2">HWK02</strain>
    </source>
</reference>
<feature type="region of interest" description="Disordered" evidence="1">
    <location>
        <begin position="227"/>
        <end position="263"/>
    </location>
</feature>
<feature type="non-terminal residue" evidence="2">
    <location>
        <position position="1"/>
    </location>
</feature>
<evidence type="ECO:0000313" key="2">
    <source>
        <dbReference type="EMBL" id="KAK0485339.1"/>
    </source>
</evidence>
<name>A0AA39UJG4_9AGAR</name>
<accession>A0AA39UJG4</accession>
<dbReference type="EMBL" id="JAUEPU010000052">
    <property type="protein sequence ID" value="KAK0485339.1"/>
    <property type="molecule type" value="Genomic_DNA"/>
</dbReference>
<dbReference type="Proteomes" id="UP001175228">
    <property type="component" value="Unassembled WGS sequence"/>
</dbReference>
<feature type="non-terminal residue" evidence="2">
    <location>
        <position position="278"/>
    </location>
</feature>
<feature type="compositionally biased region" description="Basic and acidic residues" evidence="1">
    <location>
        <begin position="53"/>
        <end position="67"/>
    </location>
</feature>
<evidence type="ECO:0000256" key="1">
    <source>
        <dbReference type="SAM" id="MobiDB-lite"/>
    </source>
</evidence>
<dbReference type="AlphaFoldDB" id="A0AA39UJG4"/>
<sequence>HQSWDSALKLFFKETGLLQALRGFELDMLVLNPAWERDSVPGALERLVENIKHLPDPEPDTLDDRKAAPYNDLPPPTTLTKSISQYLSRNRARNDASNRAEFLRPPSETSCARTDAKTLNRDTQMKYDIAKNEDGPLRRTMKKTVEEEKAEEVENPALSERIANVETHLAVHYVPSPPASIPARIQFLEQHIIRLEKEYPPWAALHFNQPRRNASLSLTRLWPPPPPSTPIIVPPHLRSREPPVASTAPQAAGGAKGKSSLTRAVMERLEVEKAMKDL</sequence>
<evidence type="ECO:0000313" key="3">
    <source>
        <dbReference type="Proteomes" id="UP001175228"/>
    </source>
</evidence>
<organism evidence="2 3">
    <name type="scientific">Armillaria luteobubalina</name>
    <dbReference type="NCBI Taxonomy" id="153913"/>
    <lineage>
        <taxon>Eukaryota</taxon>
        <taxon>Fungi</taxon>
        <taxon>Dikarya</taxon>
        <taxon>Basidiomycota</taxon>
        <taxon>Agaricomycotina</taxon>
        <taxon>Agaricomycetes</taxon>
        <taxon>Agaricomycetidae</taxon>
        <taxon>Agaricales</taxon>
        <taxon>Marasmiineae</taxon>
        <taxon>Physalacriaceae</taxon>
        <taxon>Armillaria</taxon>
    </lineage>
</organism>
<proteinExistence type="predicted"/>
<feature type="region of interest" description="Disordered" evidence="1">
    <location>
        <begin position="53"/>
        <end position="80"/>
    </location>
</feature>
<comment type="caution">
    <text evidence="2">The sequence shown here is derived from an EMBL/GenBank/DDBJ whole genome shotgun (WGS) entry which is preliminary data.</text>
</comment>
<keyword evidence="3" id="KW-1185">Reference proteome</keyword>